<feature type="region of interest" description="Disordered" evidence="1">
    <location>
        <begin position="40"/>
        <end position="94"/>
    </location>
</feature>
<keyword evidence="2" id="KW-0812">Transmembrane</keyword>
<keyword evidence="2" id="KW-0472">Membrane</keyword>
<sequence length="139" mass="15129">MASSPLSPAAVNVHHHPNSSILTAAVPLLPSIRFFPSSHCSGSKLVSSQPSSLHPPRSSSLWLRRCGASSPHPPSPPESGPPPGEDDDSNSGSLVSFTRFQENVQIFFAVLFWMSLFFWSSAWDGRNNGRSDKGPKFWK</sequence>
<evidence type="ECO:0000256" key="2">
    <source>
        <dbReference type="SAM" id="Phobius"/>
    </source>
</evidence>
<name>A0AA35Y317_LACSI</name>
<dbReference type="PANTHER" id="PTHR37706:SF2">
    <property type="entry name" value="TRANSMEMBRANE PROTEIN"/>
    <property type="match status" value="1"/>
</dbReference>
<evidence type="ECO:0000313" key="3">
    <source>
        <dbReference type="EMBL" id="CAI9263070.1"/>
    </source>
</evidence>
<keyword evidence="2" id="KW-1133">Transmembrane helix</keyword>
<accession>A0AA35Y317</accession>
<feature type="transmembrane region" description="Helical" evidence="2">
    <location>
        <begin position="104"/>
        <end position="123"/>
    </location>
</feature>
<keyword evidence="4" id="KW-1185">Reference proteome</keyword>
<dbReference type="EMBL" id="OX465086">
    <property type="protein sequence ID" value="CAI9263070.1"/>
    <property type="molecule type" value="Genomic_DNA"/>
</dbReference>
<protein>
    <submittedName>
        <fullName evidence="3">Uncharacterized protein</fullName>
    </submittedName>
</protein>
<evidence type="ECO:0000313" key="4">
    <source>
        <dbReference type="Proteomes" id="UP001177003"/>
    </source>
</evidence>
<feature type="compositionally biased region" description="Low complexity" evidence="1">
    <location>
        <begin position="47"/>
        <end position="65"/>
    </location>
</feature>
<dbReference type="PANTHER" id="PTHR37706">
    <property type="entry name" value="TRANSMEMBRANE PROTEIN"/>
    <property type="match status" value="1"/>
</dbReference>
<dbReference type="Proteomes" id="UP001177003">
    <property type="component" value="Chromosome 0"/>
</dbReference>
<dbReference type="AlphaFoldDB" id="A0AA35Y317"/>
<organism evidence="3 4">
    <name type="scientific">Lactuca saligna</name>
    <name type="common">Willowleaf lettuce</name>
    <dbReference type="NCBI Taxonomy" id="75948"/>
    <lineage>
        <taxon>Eukaryota</taxon>
        <taxon>Viridiplantae</taxon>
        <taxon>Streptophyta</taxon>
        <taxon>Embryophyta</taxon>
        <taxon>Tracheophyta</taxon>
        <taxon>Spermatophyta</taxon>
        <taxon>Magnoliopsida</taxon>
        <taxon>eudicotyledons</taxon>
        <taxon>Gunneridae</taxon>
        <taxon>Pentapetalae</taxon>
        <taxon>asterids</taxon>
        <taxon>campanulids</taxon>
        <taxon>Asterales</taxon>
        <taxon>Asteraceae</taxon>
        <taxon>Cichorioideae</taxon>
        <taxon>Cichorieae</taxon>
        <taxon>Lactucinae</taxon>
        <taxon>Lactuca</taxon>
    </lineage>
</organism>
<reference evidence="3" key="1">
    <citation type="submission" date="2023-04" db="EMBL/GenBank/DDBJ databases">
        <authorList>
            <person name="Vijverberg K."/>
            <person name="Xiong W."/>
            <person name="Schranz E."/>
        </authorList>
    </citation>
    <scope>NUCLEOTIDE SEQUENCE</scope>
</reference>
<gene>
    <name evidence="3" type="ORF">LSALG_LOCUS3773</name>
</gene>
<proteinExistence type="predicted"/>
<feature type="compositionally biased region" description="Pro residues" evidence="1">
    <location>
        <begin position="71"/>
        <end position="83"/>
    </location>
</feature>
<evidence type="ECO:0000256" key="1">
    <source>
        <dbReference type="SAM" id="MobiDB-lite"/>
    </source>
</evidence>